<dbReference type="EMBL" id="DS469629">
    <property type="protein sequence ID" value="EDO38310.1"/>
    <property type="molecule type" value="Genomic_DNA"/>
</dbReference>
<dbReference type="HOGENOM" id="CLU_1772276_0_0_1"/>
<keyword evidence="1" id="KW-0812">Transmembrane</keyword>
<dbReference type="PANTHER" id="PTHR28474:SF1">
    <property type="entry name" value="TRANSMEMBRANE PROTEIN 72"/>
    <property type="match status" value="1"/>
</dbReference>
<evidence type="ECO:0000256" key="1">
    <source>
        <dbReference type="SAM" id="Phobius"/>
    </source>
</evidence>
<dbReference type="AlphaFoldDB" id="A7SDD8"/>
<dbReference type="InterPro" id="IPR032055">
    <property type="entry name" value="TMEM72"/>
</dbReference>
<proteinExistence type="predicted"/>
<dbReference type="Pfam" id="PF16054">
    <property type="entry name" value="TMEM72"/>
    <property type="match status" value="1"/>
</dbReference>
<evidence type="ECO:0000313" key="2">
    <source>
        <dbReference type="EMBL" id="EDO38310.1"/>
    </source>
</evidence>
<organism evidence="2 3">
    <name type="scientific">Nematostella vectensis</name>
    <name type="common">Starlet sea anemone</name>
    <dbReference type="NCBI Taxonomy" id="45351"/>
    <lineage>
        <taxon>Eukaryota</taxon>
        <taxon>Metazoa</taxon>
        <taxon>Cnidaria</taxon>
        <taxon>Anthozoa</taxon>
        <taxon>Hexacorallia</taxon>
        <taxon>Actiniaria</taxon>
        <taxon>Edwardsiidae</taxon>
        <taxon>Nematostella</taxon>
    </lineage>
</organism>
<keyword evidence="3" id="KW-1185">Reference proteome</keyword>
<evidence type="ECO:0008006" key="4">
    <source>
        <dbReference type="Google" id="ProtNLM"/>
    </source>
</evidence>
<name>A7SDD8_NEMVE</name>
<keyword evidence="1" id="KW-1133">Transmembrane helix</keyword>
<protein>
    <recommendedName>
        <fullName evidence="4">Transmembrane protein 72</fullName>
    </recommendedName>
</protein>
<gene>
    <name evidence="2" type="ORF">NEMVEDRAFT_v1g244489</name>
</gene>
<dbReference type="Proteomes" id="UP000001593">
    <property type="component" value="Unassembled WGS sequence"/>
</dbReference>
<dbReference type="OrthoDB" id="5946061at2759"/>
<accession>A7SDD8</accession>
<feature type="transmembrane region" description="Helical" evidence="1">
    <location>
        <begin position="20"/>
        <end position="39"/>
    </location>
</feature>
<feature type="transmembrane region" description="Helical" evidence="1">
    <location>
        <begin position="46"/>
        <end position="66"/>
    </location>
</feature>
<keyword evidence="1" id="KW-0472">Membrane</keyword>
<dbReference type="OMA" id="YLHPKEF"/>
<sequence>MANGEELDRSFFWRHFTTFTRILGLATCVAMWWVGILLIDKPDKRIAVYLLITGASISFLEIIFIIDKCACCKEGSFGFSLWKFLRAFDNWKKFLLYVVLSSVCYLHPTEYWQGLVVGVMLDILAFFYLIRTFRKKNEREAYKYRQLEVK</sequence>
<evidence type="ECO:0000313" key="3">
    <source>
        <dbReference type="Proteomes" id="UP000001593"/>
    </source>
</evidence>
<reference evidence="2 3" key="1">
    <citation type="journal article" date="2007" name="Science">
        <title>Sea anemone genome reveals ancestral eumetazoan gene repertoire and genomic organization.</title>
        <authorList>
            <person name="Putnam N.H."/>
            <person name="Srivastava M."/>
            <person name="Hellsten U."/>
            <person name="Dirks B."/>
            <person name="Chapman J."/>
            <person name="Salamov A."/>
            <person name="Terry A."/>
            <person name="Shapiro H."/>
            <person name="Lindquist E."/>
            <person name="Kapitonov V.V."/>
            <person name="Jurka J."/>
            <person name="Genikhovich G."/>
            <person name="Grigoriev I.V."/>
            <person name="Lucas S.M."/>
            <person name="Steele R.E."/>
            <person name="Finnerty J.R."/>
            <person name="Technau U."/>
            <person name="Martindale M.Q."/>
            <person name="Rokhsar D.S."/>
        </authorList>
    </citation>
    <scope>NUCLEOTIDE SEQUENCE [LARGE SCALE GENOMIC DNA]</scope>
    <source>
        <strain evidence="3">CH2 X CH6</strain>
    </source>
</reference>
<dbReference type="PhylomeDB" id="A7SDD8"/>
<dbReference type="InParanoid" id="A7SDD8"/>
<dbReference type="PANTHER" id="PTHR28474">
    <property type="entry name" value="TRANSMEMBRANE PROTEIN 72"/>
    <property type="match status" value="1"/>
</dbReference>
<feature type="transmembrane region" description="Helical" evidence="1">
    <location>
        <begin position="111"/>
        <end position="130"/>
    </location>
</feature>
<dbReference type="KEGG" id="nve:5509876"/>